<gene>
    <name evidence="10" type="ORF">SAMN05192540_3440</name>
</gene>
<accession>A0A1H4TE75</accession>
<dbReference type="Pfam" id="PF18967">
    <property type="entry name" value="PycTM"/>
    <property type="match status" value="1"/>
</dbReference>
<evidence type="ECO:0000256" key="1">
    <source>
        <dbReference type="ARBA" id="ARBA00004236"/>
    </source>
</evidence>
<feature type="domain" description="Pycsar effector protein" evidence="9">
    <location>
        <begin position="231"/>
        <end position="386"/>
    </location>
</feature>
<keyword evidence="5 8" id="KW-1133">Transmembrane helix</keyword>
<evidence type="ECO:0000256" key="8">
    <source>
        <dbReference type="SAM" id="Phobius"/>
    </source>
</evidence>
<evidence type="ECO:0000256" key="2">
    <source>
        <dbReference type="ARBA" id="ARBA00022475"/>
    </source>
</evidence>
<protein>
    <recommendedName>
        <fullName evidence="9">Pycsar effector protein domain-containing protein</fullName>
    </recommendedName>
</protein>
<evidence type="ECO:0000313" key="11">
    <source>
        <dbReference type="Proteomes" id="UP000183038"/>
    </source>
</evidence>
<evidence type="ECO:0000256" key="3">
    <source>
        <dbReference type="ARBA" id="ARBA00022692"/>
    </source>
</evidence>
<dbReference type="SUPFAM" id="SSF109604">
    <property type="entry name" value="HD-domain/PDEase-like"/>
    <property type="match status" value="1"/>
</dbReference>
<evidence type="ECO:0000256" key="5">
    <source>
        <dbReference type="ARBA" id="ARBA00022989"/>
    </source>
</evidence>
<name>A0A1H4TE75_9FLAO</name>
<dbReference type="InterPro" id="IPR043760">
    <property type="entry name" value="PycTM_dom"/>
</dbReference>
<dbReference type="Gene3D" id="1.10.472.50">
    <property type="entry name" value="HD-domain/PDEase-like"/>
    <property type="match status" value="1"/>
</dbReference>
<evidence type="ECO:0000256" key="7">
    <source>
        <dbReference type="ARBA" id="ARBA00023136"/>
    </source>
</evidence>
<evidence type="ECO:0000256" key="4">
    <source>
        <dbReference type="ARBA" id="ARBA00022741"/>
    </source>
</evidence>
<dbReference type="OrthoDB" id="5728337at2"/>
<evidence type="ECO:0000256" key="6">
    <source>
        <dbReference type="ARBA" id="ARBA00023118"/>
    </source>
</evidence>
<dbReference type="Proteomes" id="UP000183038">
    <property type="component" value="Unassembled WGS sequence"/>
</dbReference>
<sequence length="407" mass="47352">MTNNLVNTTEKFVKNLLAEQMNKNFLFHTQGFAMKSINKAKKILETTDVTNVEVNSILIAMWFMHSGFAVNYENHLNESLNLATDFLKNNGIDNENINKVLELITSAWSKDEPKSESEKIMKDVRTWFYASSDFEELLQLLRIELENFDKSVPDIDTWRLDYVEELRVRHRFYSDYAKENWQEQKEDNILSLISRLQKAEKTEKKEILKARLKDESPQRAIQSLFRIELRNHIKLSDIADTKANILLSVNAIIISLLLANLLPKLDSPSNSYLIYPTVIFVLFSIASMIMSVLATRPKVDNAEVVENDINKKDTNYLFFGNFHTMEIKDFKAKLRDIIKSKESIYDSLSMDLYYLGKVLQEKYRLLRWTYTVFLVGIILSVIAFGFALKYYGMEDELLDAVTPLPKE</sequence>
<dbReference type="GO" id="GO:0005886">
    <property type="term" value="C:plasma membrane"/>
    <property type="evidence" value="ECO:0007669"/>
    <property type="project" value="UniProtKB-SubCell"/>
</dbReference>
<keyword evidence="3 8" id="KW-0812">Transmembrane</keyword>
<keyword evidence="7 8" id="KW-0472">Membrane</keyword>
<dbReference type="GO" id="GO:0000166">
    <property type="term" value="F:nucleotide binding"/>
    <property type="evidence" value="ECO:0007669"/>
    <property type="project" value="UniProtKB-KW"/>
</dbReference>
<feature type="transmembrane region" description="Helical" evidence="8">
    <location>
        <begin position="274"/>
        <end position="294"/>
    </location>
</feature>
<dbReference type="AlphaFoldDB" id="A0A1H4TE75"/>
<keyword evidence="2" id="KW-1003">Cell membrane</keyword>
<keyword evidence="6" id="KW-0051">Antiviral defense</keyword>
<organism evidence="10 11">
    <name type="scientific">Maribacter dokdonensis</name>
    <dbReference type="NCBI Taxonomy" id="320912"/>
    <lineage>
        <taxon>Bacteria</taxon>
        <taxon>Pseudomonadati</taxon>
        <taxon>Bacteroidota</taxon>
        <taxon>Flavobacteriia</taxon>
        <taxon>Flavobacteriales</taxon>
        <taxon>Flavobacteriaceae</taxon>
        <taxon>Maribacter</taxon>
    </lineage>
</organism>
<feature type="transmembrane region" description="Helical" evidence="8">
    <location>
        <begin position="243"/>
        <end position="262"/>
    </location>
</feature>
<dbReference type="GO" id="GO:0051607">
    <property type="term" value="P:defense response to virus"/>
    <property type="evidence" value="ECO:0007669"/>
    <property type="project" value="UniProtKB-KW"/>
</dbReference>
<reference evidence="10 11" key="1">
    <citation type="submission" date="2016-10" db="EMBL/GenBank/DDBJ databases">
        <authorList>
            <person name="de Groot N.N."/>
        </authorList>
    </citation>
    <scope>NUCLEOTIDE SEQUENCE [LARGE SCALE GENOMIC DNA]</scope>
    <source>
        <strain evidence="10 11">MAR_2009_71</strain>
    </source>
</reference>
<dbReference type="EMBL" id="FNTB01000001">
    <property type="protein sequence ID" value="SEC54550.1"/>
    <property type="molecule type" value="Genomic_DNA"/>
</dbReference>
<feature type="transmembrane region" description="Helical" evidence="8">
    <location>
        <begin position="365"/>
        <end position="388"/>
    </location>
</feature>
<evidence type="ECO:0000313" key="10">
    <source>
        <dbReference type="EMBL" id="SEC54550.1"/>
    </source>
</evidence>
<evidence type="ECO:0000259" key="9">
    <source>
        <dbReference type="Pfam" id="PF18967"/>
    </source>
</evidence>
<comment type="subcellular location">
    <subcellularLocation>
        <location evidence="1">Cell membrane</location>
    </subcellularLocation>
</comment>
<keyword evidence="4" id="KW-0547">Nucleotide-binding</keyword>
<proteinExistence type="predicted"/>
<dbReference type="RefSeq" id="WP_074674218.1">
    <property type="nucleotide sequence ID" value="NZ_FNTB01000001.1"/>
</dbReference>